<dbReference type="InterPro" id="IPR001030">
    <property type="entry name" value="Acoase/IPM_deHydtase_lsu_aba"/>
</dbReference>
<evidence type="ECO:0000256" key="5">
    <source>
        <dbReference type="ARBA" id="ARBA00022723"/>
    </source>
</evidence>
<comment type="similarity">
    <text evidence="3 9">Belongs to the aconitase/IPM isomerase family.</text>
</comment>
<dbReference type="PANTHER" id="PTHR11670">
    <property type="entry name" value="ACONITASE/IRON-RESPONSIVE ELEMENT FAMILY MEMBER"/>
    <property type="match status" value="1"/>
</dbReference>
<dbReference type="NCBIfam" id="TIGR01341">
    <property type="entry name" value="aconitase_1"/>
    <property type="match status" value="1"/>
</dbReference>
<keyword evidence="9" id="KW-0004">4Fe-4S</keyword>
<dbReference type="Gene3D" id="3.30.499.10">
    <property type="entry name" value="Aconitase, domain 3"/>
    <property type="match status" value="2"/>
</dbReference>
<dbReference type="Pfam" id="PF00694">
    <property type="entry name" value="Aconitase_C"/>
    <property type="match status" value="1"/>
</dbReference>
<evidence type="ECO:0000259" key="10">
    <source>
        <dbReference type="Pfam" id="PF00330"/>
    </source>
</evidence>
<dbReference type="SUPFAM" id="SSF52016">
    <property type="entry name" value="LeuD/IlvD-like"/>
    <property type="match status" value="1"/>
</dbReference>
<accession>A0ABR5A383</accession>
<name>A0ABR5A383_9BACL</name>
<dbReference type="NCBIfam" id="NF006757">
    <property type="entry name" value="PRK09277.1"/>
    <property type="match status" value="1"/>
</dbReference>
<comment type="subunit">
    <text evidence="4">Monomer.</text>
</comment>
<dbReference type="InterPro" id="IPR000573">
    <property type="entry name" value="AconitaseA/IPMdHydase_ssu_swvl"/>
</dbReference>
<dbReference type="GO" id="GO:0003994">
    <property type="term" value="F:aconitate hydratase activity"/>
    <property type="evidence" value="ECO:0007669"/>
    <property type="project" value="UniProtKB-EC"/>
</dbReference>
<dbReference type="InterPro" id="IPR036008">
    <property type="entry name" value="Aconitase_4Fe-4S_dom"/>
</dbReference>
<keyword evidence="5" id="KW-0479">Metal-binding</keyword>
<protein>
    <recommendedName>
        <fullName evidence="9">Aconitate hydratase</fullName>
        <shortName evidence="9">Aconitase</shortName>
        <ecNumber evidence="9">4.2.1.3</ecNumber>
    </recommendedName>
</protein>
<dbReference type="InterPro" id="IPR018136">
    <property type="entry name" value="Aconitase_4Fe-4S_BS"/>
</dbReference>
<comment type="pathway">
    <text evidence="2">Carbohydrate metabolism; tricarboxylic acid cycle; isocitrate from oxaloacetate: step 2/2.</text>
</comment>
<evidence type="ECO:0000313" key="12">
    <source>
        <dbReference type="EMBL" id="KIL35499.1"/>
    </source>
</evidence>
<dbReference type="Pfam" id="PF00330">
    <property type="entry name" value="Aconitase"/>
    <property type="match status" value="1"/>
</dbReference>
<feature type="domain" description="Aconitase A/isopropylmalate dehydratase small subunit swivel" evidence="11">
    <location>
        <begin position="693"/>
        <end position="819"/>
    </location>
</feature>
<keyword evidence="13" id="KW-1185">Reference proteome</keyword>
<evidence type="ECO:0000256" key="1">
    <source>
        <dbReference type="ARBA" id="ARBA00001966"/>
    </source>
</evidence>
<comment type="function">
    <text evidence="9">Catalyzes the isomerization of citrate to isocitrate via cis-aconitate.</text>
</comment>
<dbReference type="InterPro" id="IPR044137">
    <property type="entry name" value="AcnA_IRP_Swivel"/>
</dbReference>
<comment type="cofactor">
    <cofactor evidence="1">
        <name>[4Fe-4S] cluster</name>
        <dbReference type="ChEBI" id="CHEBI:49883"/>
    </cofactor>
</comment>
<dbReference type="Gene3D" id="3.20.19.10">
    <property type="entry name" value="Aconitase, domain 4"/>
    <property type="match status" value="1"/>
</dbReference>
<evidence type="ECO:0000256" key="8">
    <source>
        <dbReference type="ARBA" id="ARBA00023501"/>
    </source>
</evidence>
<proteinExistence type="inferred from homology"/>
<dbReference type="PROSITE" id="PS00450">
    <property type="entry name" value="ACONITASE_1"/>
    <property type="match status" value="1"/>
</dbReference>
<dbReference type="Proteomes" id="UP000054526">
    <property type="component" value="Unassembled WGS sequence"/>
</dbReference>
<evidence type="ECO:0000256" key="3">
    <source>
        <dbReference type="ARBA" id="ARBA00007185"/>
    </source>
</evidence>
<dbReference type="PRINTS" id="PR00415">
    <property type="entry name" value="ACONITASE"/>
</dbReference>
<dbReference type="SUPFAM" id="SSF53732">
    <property type="entry name" value="Aconitase iron-sulfur domain"/>
    <property type="match status" value="1"/>
</dbReference>
<keyword evidence="7 9" id="KW-0411">Iron-sulfur</keyword>
<sequence>MEAYGMKETLHVDGKQYVYYSLPALERAGAGNISALPFSIKILLEAAVRQCDGKHITDRHVEQLANWKTSQWGKKEIPFKPARIVFQDFTGIPAIVDLAAMRDAVREAGGDPARINPLIPVDLVIDHSVIIEDSGNSSSFSNNLKLEYERNLERYRFIRWAQQAFDNFRVVPPASGIVHQVNLERLASSVMTKENGGSIEVYPDSLVGTDSHTPMINGLGTAGWGVGGIEAEAAMLGQPLYFVIPEVVGIKLTGSMPEGTTATDLALTITHLLRKKSVVGKFVEFFGPGLKHIPLADRATIANMAPEYGATMGFFPTDDITMEYLRFTGRDDVVPLAEAYYKAQGLFRTDTTADPEFTEIFELDLSTIEPTVAGPKRPQDRVPLADMKSSFRNSVVNAVADRGYGMPPAELEKKVVLPTGELLATGSIVLAAITSCTNTSNPSVMIAAGLLAKKAVSRGLSKPSYVKASLTPGSTVVTEYLKAAGLLDALEQLGFFVDGYGCAVCCGNSGALSPETEEAIKENQMLVASILSGNRNFEGRIHPLVKANYLASPPLVVAYALAGTVNFDVHAEPVGVAAGGRAVYLRELWPSAEEIQQVIASAIKPQLFRDQYEHVFDNETWAAIDAPEGTIYEWDPDSTYIQEAPYFKKEFAPNDESRQLSSLRALLLLGDSITTDHISPAGSIGADSPAGLLLTSQGVPRQDFNSYGTRRGNHHVMMRGTFANIRIRNKLAGGKEGGYTTYLPTGEVLSVYDAAMKYKDDNQALLIIAGKEYGTGSSRDWAAKGTNLLGVKAVLAESFERIHRSNLVGMGVLPLQFKDGENAETIQLDGTEVFGILDLENGITPGISVRIRAVKEDNTATEFQVTVRLDSLVDVEYYLNGGILQTVIRQFMN</sequence>
<evidence type="ECO:0000256" key="7">
    <source>
        <dbReference type="ARBA" id="ARBA00023014"/>
    </source>
</evidence>
<dbReference type="EC" id="4.2.1.3" evidence="9"/>
<dbReference type="InterPro" id="IPR006249">
    <property type="entry name" value="Aconitase/IRP2"/>
</dbReference>
<evidence type="ECO:0000313" key="13">
    <source>
        <dbReference type="Proteomes" id="UP000054526"/>
    </source>
</evidence>
<dbReference type="EMBL" id="JXAL01000021">
    <property type="protein sequence ID" value="KIL35499.1"/>
    <property type="molecule type" value="Genomic_DNA"/>
</dbReference>
<dbReference type="CDD" id="cd01580">
    <property type="entry name" value="AcnA_IRP_Swivel"/>
    <property type="match status" value="1"/>
</dbReference>
<dbReference type="InterPro" id="IPR015931">
    <property type="entry name" value="Acnase/IPM_dHydase_lsu_aba_1/3"/>
</dbReference>
<dbReference type="CDD" id="cd01586">
    <property type="entry name" value="AcnA_IRP"/>
    <property type="match status" value="1"/>
</dbReference>
<evidence type="ECO:0000256" key="4">
    <source>
        <dbReference type="ARBA" id="ARBA00011245"/>
    </source>
</evidence>
<reference evidence="12 13" key="1">
    <citation type="submission" date="2014-12" db="EMBL/GenBank/DDBJ databases">
        <title>Draft genome sequence of Cohnella kolymensis strain B-2846.</title>
        <authorList>
            <person name="Karlyshev A.V."/>
            <person name="Kudryashova E.B."/>
        </authorList>
    </citation>
    <scope>NUCLEOTIDE SEQUENCE [LARGE SCALE GENOMIC DNA]</scope>
    <source>
        <strain evidence="12 13">VKM B-2846</strain>
    </source>
</reference>
<evidence type="ECO:0000256" key="9">
    <source>
        <dbReference type="RuleBase" id="RU361275"/>
    </source>
</evidence>
<evidence type="ECO:0000256" key="2">
    <source>
        <dbReference type="ARBA" id="ARBA00004717"/>
    </source>
</evidence>
<dbReference type="InterPro" id="IPR015928">
    <property type="entry name" value="Aconitase/3IPM_dehydase_swvl"/>
</dbReference>
<feature type="domain" description="Aconitase/3-isopropylmalate dehydratase large subunit alpha/beta/alpha" evidence="10">
    <location>
        <begin position="58"/>
        <end position="563"/>
    </location>
</feature>
<keyword evidence="9 12" id="KW-0456">Lyase</keyword>
<dbReference type="Gene3D" id="6.10.190.10">
    <property type="match status" value="1"/>
</dbReference>
<organism evidence="12 13">
    <name type="scientific">Cohnella kolymensis</name>
    <dbReference type="NCBI Taxonomy" id="1590652"/>
    <lineage>
        <taxon>Bacteria</taxon>
        <taxon>Bacillati</taxon>
        <taxon>Bacillota</taxon>
        <taxon>Bacilli</taxon>
        <taxon>Bacillales</taxon>
        <taxon>Paenibacillaceae</taxon>
        <taxon>Cohnella</taxon>
    </lineage>
</organism>
<evidence type="ECO:0000259" key="11">
    <source>
        <dbReference type="Pfam" id="PF00694"/>
    </source>
</evidence>
<dbReference type="NCBIfam" id="NF009520">
    <property type="entry name" value="PRK12881.1"/>
    <property type="match status" value="1"/>
</dbReference>
<comment type="caution">
    <text evidence="12">The sequence shown here is derived from an EMBL/GenBank/DDBJ whole genome shotgun (WGS) entry which is preliminary data.</text>
</comment>
<comment type="catalytic activity">
    <reaction evidence="8 9">
        <text>citrate = D-threo-isocitrate</text>
        <dbReference type="Rhea" id="RHEA:10336"/>
        <dbReference type="ChEBI" id="CHEBI:15562"/>
        <dbReference type="ChEBI" id="CHEBI:16947"/>
        <dbReference type="EC" id="4.2.1.3"/>
    </reaction>
</comment>
<evidence type="ECO:0000256" key="6">
    <source>
        <dbReference type="ARBA" id="ARBA00023004"/>
    </source>
</evidence>
<gene>
    <name evidence="12" type="ORF">SD71_13385</name>
</gene>
<keyword evidence="6 9" id="KW-0408">Iron</keyword>